<dbReference type="AlphaFoldDB" id="A0A6C0K6U7"/>
<keyword evidence="1" id="KW-0812">Transmembrane</keyword>
<organism evidence="2">
    <name type="scientific">viral metagenome</name>
    <dbReference type="NCBI Taxonomy" id="1070528"/>
    <lineage>
        <taxon>unclassified sequences</taxon>
        <taxon>metagenomes</taxon>
        <taxon>organismal metagenomes</taxon>
    </lineage>
</organism>
<evidence type="ECO:0000313" key="2">
    <source>
        <dbReference type="EMBL" id="QHU12530.1"/>
    </source>
</evidence>
<name>A0A6C0K6U7_9ZZZZ</name>
<sequence>MPTEPSFLRSVSNSSVCMWFFILACLNSLVAVAIIVLVVMSARKLPIQQITTLLISSSVMFINSWFLFLMCNRSINKDGFKNHDKNEYKTTMNKL</sequence>
<reference evidence="2" key="1">
    <citation type="journal article" date="2020" name="Nature">
        <title>Giant virus diversity and host interactions through global metagenomics.</title>
        <authorList>
            <person name="Schulz F."/>
            <person name="Roux S."/>
            <person name="Paez-Espino D."/>
            <person name="Jungbluth S."/>
            <person name="Walsh D.A."/>
            <person name="Denef V.J."/>
            <person name="McMahon K.D."/>
            <person name="Konstantinidis K.T."/>
            <person name="Eloe-Fadrosh E.A."/>
            <person name="Kyrpides N.C."/>
            <person name="Woyke T."/>
        </authorList>
    </citation>
    <scope>NUCLEOTIDE SEQUENCE</scope>
    <source>
        <strain evidence="2">GVMAG-S-1101171-110</strain>
    </source>
</reference>
<feature type="transmembrane region" description="Helical" evidence="1">
    <location>
        <begin position="20"/>
        <end position="40"/>
    </location>
</feature>
<evidence type="ECO:0000256" key="1">
    <source>
        <dbReference type="SAM" id="Phobius"/>
    </source>
</evidence>
<dbReference type="EMBL" id="MN740802">
    <property type="protein sequence ID" value="QHU12530.1"/>
    <property type="molecule type" value="Genomic_DNA"/>
</dbReference>
<protein>
    <submittedName>
        <fullName evidence="2">Uncharacterized protein</fullName>
    </submittedName>
</protein>
<feature type="transmembrane region" description="Helical" evidence="1">
    <location>
        <begin position="52"/>
        <end position="70"/>
    </location>
</feature>
<proteinExistence type="predicted"/>
<accession>A0A6C0K6U7</accession>
<keyword evidence="1" id="KW-0472">Membrane</keyword>
<keyword evidence="1" id="KW-1133">Transmembrane helix</keyword>